<evidence type="ECO:0000256" key="7">
    <source>
        <dbReference type="ARBA" id="ARBA00023015"/>
    </source>
</evidence>
<comment type="caution">
    <text evidence="15">The sequence shown here is derived from an EMBL/GenBank/DDBJ whole genome shotgun (WGS) entry which is preliminary data.</text>
</comment>
<protein>
    <recommendedName>
        <fullName evidence="11">Regulatory protein MsrR</fullName>
    </recommendedName>
</protein>
<evidence type="ECO:0000256" key="5">
    <source>
        <dbReference type="ARBA" id="ARBA00022968"/>
    </source>
</evidence>
<evidence type="ECO:0000256" key="4">
    <source>
        <dbReference type="ARBA" id="ARBA00022692"/>
    </source>
</evidence>
<keyword evidence="9" id="KW-0804">Transcription</keyword>
<evidence type="ECO:0000256" key="1">
    <source>
        <dbReference type="ARBA" id="ARBA00004401"/>
    </source>
</evidence>
<accession>A0ABS2PNY6</accession>
<feature type="domain" description="Cell envelope-related transcriptional attenuator" evidence="14">
    <location>
        <begin position="214"/>
        <end position="389"/>
    </location>
</feature>
<keyword evidence="16" id="KW-1185">Reference proteome</keyword>
<comment type="similarity">
    <text evidence="2">Belongs to the LytR/CpsA/Psr (LCP) family.</text>
</comment>
<keyword evidence="8 13" id="KW-0472">Membrane</keyword>
<dbReference type="Pfam" id="PF03816">
    <property type="entry name" value="LytR_cpsA_psr"/>
    <property type="match status" value="1"/>
</dbReference>
<evidence type="ECO:0000313" key="16">
    <source>
        <dbReference type="Proteomes" id="UP000697472"/>
    </source>
</evidence>
<gene>
    <name evidence="15" type="ORF">JOC28_000028</name>
</gene>
<dbReference type="InterPro" id="IPR004474">
    <property type="entry name" value="LytR_CpsA_psr"/>
</dbReference>
<evidence type="ECO:0000256" key="11">
    <source>
        <dbReference type="ARBA" id="ARBA00040752"/>
    </source>
</evidence>
<organism evidence="15 16">
    <name type="scientific">Streptococcus loxodontisalivarius</name>
    <dbReference type="NCBI Taxonomy" id="1349415"/>
    <lineage>
        <taxon>Bacteria</taxon>
        <taxon>Bacillati</taxon>
        <taxon>Bacillota</taxon>
        <taxon>Bacilli</taxon>
        <taxon>Lactobacillales</taxon>
        <taxon>Streptococcaceae</taxon>
        <taxon>Streptococcus</taxon>
    </lineage>
</organism>
<dbReference type="PANTHER" id="PTHR33392">
    <property type="entry name" value="POLYISOPRENYL-TEICHOIC ACID--PEPTIDOGLYCAN TEICHOIC ACID TRANSFERASE TAGU"/>
    <property type="match status" value="1"/>
</dbReference>
<dbReference type="Gene3D" id="3.40.630.190">
    <property type="entry name" value="LCP protein"/>
    <property type="match status" value="1"/>
</dbReference>
<evidence type="ECO:0000259" key="14">
    <source>
        <dbReference type="Pfam" id="PF03816"/>
    </source>
</evidence>
<dbReference type="Proteomes" id="UP000697472">
    <property type="component" value="Unassembled WGS sequence"/>
</dbReference>
<sequence>MNRNDRSRLSRHEQLRYDYLLKNIHYLSDKERAELDYLTDRMNELSYEEEIAYSESVDTSYQSYDDPYYESEQFVTDPYYDNQESLDYQDNSAYTDQGLPKYPGSESSQKVTKAAQPFLPKRNKKRKSQKAPAKKGSKWKIVKRSLLAIFAILFLVFGVLIFNFIKGMNEVTSGSSDYSPAVQETFNGQDTSDGVNILILGSDQRVTQGSTDARTDTIMVLNVGNKEGKIKLVSFMRDTLINIPGVSYSDYSYDQKLNVAFNLGEQDNGQGAEYMRQALKNNYDIDIKYYMMVDFETFAEAVDTMFPNGVEIDAQFSTVDGEEVTSVEVPDDLNMKDGVVPNQTISVGKQRMDGRTLLNYARFRKDDEGDYGRTKRQQQVLSALISQVKNPASFLNGATALGKIYALTSTNMSFGDITSLGLSNISSLSKGVEQTTIPEYGDWVDEYDMYGGLGLSIDFDTYKQKLSDLGLR</sequence>
<comment type="function">
    <text evidence="10">Involved in SarA attenuation. Affects resistance to oxacillin and teicoplanin, as well as the synthesis of virulence factors.</text>
</comment>
<evidence type="ECO:0000256" key="2">
    <source>
        <dbReference type="ARBA" id="ARBA00006068"/>
    </source>
</evidence>
<dbReference type="EMBL" id="JAFBEH010000001">
    <property type="protein sequence ID" value="MBM7641744.1"/>
    <property type="molecule type" value="Genomic_DNA"/>
</dbReference>
<keyword evidence="3" id="KW-1003">Cell membrane</keyword>
<proteinExistence type="inferred from homology"/>
<dbReference type="PANTHER" id="PTHR33392:SF8">
    <property type="entry name" value="REGULATORY PROTEIN MSRR"/>
    <property type="match status" value="1"/>
</dbReference>
<evidence type="ECO:0000256" key="8">
    <source>
        <dbReference type="ARBA" id="ARBA00023136"/>
    </source>
</evidence>
<evidence type="ECO:0000256" key="13">
    <source>
        <dbReference type="SAM" id="Phobius"/>
    </source>
</evidence>
<comment type="subcellular location">
    <subcellularLocation>
        <location evidence="1">Cell membrane</location>
        <topology evidence="1">Single-pass type II membrane protein</topology>
    </subcellularLocation>
</comment>
<feature type="transmembrane region" description="Helical" evidence="13">
    <location>
        <begin position="145"/>
        <end position="165"/>
    </location>
</feature>
<evidence type="ECO:0000256" key="12">
    <source>
        <dbReference type="SAM" id="MobiDB-lite"/>
    </source>
</evidence>
<evidence type="ECO:0000256" key="3">
    <source>
        <dbReference type="ARBA" id="ARBA00022475"/>
    </source>
</evidence>
<evidence type="ECO:0000256" key="10">
    <source>
        <dbReference type="ARBA" id="ARBA00037178"/>
    </source>
</evidence>
<reference evidence="15 16" key="1">
    <citation type="submission" date="2021-01" db="EMBL/GenBank/DDBJ databases">
        <title>Genomic Encyclopedia of Type Strains, Phase IV (KMG-IV): sequencing the most valuable type-strain genomes for metagenomic binning, comparative biology and taxonomic classification.</title>
        <authorList>
            <person name="Goeker M."/>
        </authorList>
    </citation>
    <scope>NUCLEOTIDE SEQUENCE [LARGE SCALE GENOMIC DNA]</scope>
    <source>
        <strain evidence="15 16">DSM 27382</strain>
    </source>
</reference>
<feature type="compositionally biased region" description="Basic residues" evidence="12">
    <location>
        <begin position="121"/>
        <end position="132"/>
    </location>
</feature>
<keyword evidence="4 13" id="KW-0812">Transmembrane</keyword>
<evidence type="ECO:0000256" key="9">
    <source>
        <dbReference type="ARBA" id="ARBA00023163"/>
    </source>
</evidence>
<dbReference type="NCBIfam" id="TIGR00350">
    <property type="entry name" value="lytR_cpsA_psr"/>
    <property type="match status" value="1"/>
</dbReference>
<keyword evidence="5" id="KW-0735">Signal-anchor</keyword>
<keyword evidence="6 13" id="KW-1133">Transmembrane helix</keyword>
<dbReference type="InterPro" id="IPR050922">
    <property type="entry name" value="LytR/CpsA/Psr_CW_biosynth"/>
</dbReference>
<name>A0ABS2PNY6_9STRE</name>
<keyword evidence="7" id="KW-0805">Transcription regulation</keyword>
<evidence type="ECO:0000313" key="15">
    <source>
        <dbReference type="EMBL" id="MBM7641744.1"/>
    </source>
</evidence>
<feature type="region of interest" description="Disordered" evidence="12">
    <location>
        <begin position="91"/>
        <end position="132"/>
    </location>
</feature>
<evidence type="ECO:0000256" key="6">
    <source>
        <dbReference type="ARBA" id="ARBA00022989"/>
    </source>
</evidence>
<dbReference type="RefSeq" id="WP_205008625.1">
    <property type="nucleotide sequence ID" value="NZ_JAFBEH010000001.1"/>
</dbReference>